<protein>
    <recommendedName>
        <fullName evidence="4">Amidoligase enzyme</fullName>
    </recommendedName>
</protein>
<dbReference type="GeneID" id="85323688"/>
<dbReference type="PANTHER" id="PTHR36847:SF1">
    <property type="entry name" value="AMIDOLIGASE ENZYME"/>
    <property type="match status" value="1"/>
</dbReference>
<comment type="caution">
    <text evidence="2">The sequence shown here is derived from an EMBL/GenBank/DDBJ whole genome shotgun (WGS) entry which is preliminary data.</text>
</comment>
<dbReference type="RefSeq" id="XP_060291326.1">
    <property type="nucleotide sequence ID" value="XM_060440418.1"/>
</dbReference>
<dbReference type="PANTHER" id="PTHR36847">
    <property type="entry name" value="AMIDOLIGASE ENZYME"/>
    <property type="match status" value="1"/>
</dbReference>
<reference evidence="2" key="1">
    <citation type="submission" date="2023-06" db="EMBL/GenBank/DDBJ databases">
        <title>Genome-scale phylogeny and comparative genomics of the fungal order Sordariales.</title>
        <authorList>
            <consortium name="Lawrence Berkeley National Laboratory"/>
            <person name="Hensen N."/>
            <person name="Bonometti L."/>
            <person name="Westerberg I."/>
            <person name="Brannstrom I.O."/>
            <person name="Guillou S."/>
            <person name="Cros-Aarteil S."/>
            <person name="Calhoun S."/>
            <person name="Haridas S."/>
            <person name="Kuo A."/>
            <person name="Mondo S."/>
            <person name="Pangilinan J."/>
            <person name="Riley R."/>
            <person name="LaButti K."/>
            <person name="Andreopoulos B."/>
            <person name="Lipzen A."/>
            <person name="Chen C."/>
            <person name="Yanf M."/>
            <person name="Daum C."/>
            <person name="Ng V."/>
            <person name="Clum A."/>
            <person name="Steindorff A."/>
            <person name="Ohm R."/>
            <person name="Martin F."/>
            <person name="Silar P."/>
            <person name="Natvig D."/>
            <person name="Lalanne C."/>
            <person name="Gautier V."/>
            <person name="Ament-velasquez S.L."/>
            <person name="Kruys A."/>
            <person name="Hutchinson M.I."/>
            <person name="Powell A.J."/>
            <person name="Barry K."/>
            <person name="Miller A.N."/>
            <person name="Grigoriev I.V."/>
            <person name="Debuchy R."/>
            <person name="Gladieux P."/>
            <person name="Thoren M.H."/>
            <person name="Johannesson H."/>
        </authorList>
    </citation>
    <scope>NUCLEOTIDE SEQUENCE</scope>
    <source>
        <strain evidence="2">SMH2392-1A</strain>
    </source>
</reference>
<proteinExistence type="predicted"/>
<dbReference type="EMBL" id="JAUIRO010000007">
    <property type="protein sequence ID" value="KAK0706232.1"/>
    <property type="molecule type" value="Genomic_DNA"/>
</dbReference>
<evidence type="ECO:0000313" key="3">
    <source>
        <dbReference type="Proteomes" id="UP001172101"/>
    </source>
</evidence>
<organism evidence="2 3">
    <name type="scientific">Lasiosphaeria miniovina</name>
    <dbReference type="NCBI Taxonomy" id="1954250"/>
    <lineage>
        <taxon>Eukaryota</taxon>
        <taxon>Fungi</taxon>
        <taxon>Dikarya</taxon>
        <taxon>Ascomycota</taxon>
        <taxon>Pezizomycotina</taxon>
        <taxon>Sordariomycetes</taxon>
        <taxon>Sordariomycetidae</taxon>
        <taxon>Sordariales</taxon>
        <taxon>Lasiosphaeriaceae</taxon>
        <taxon>Lasiosphaeria</taxon>
    </lineage>
</organism>
<keyword evidence="3" id="KW-1185">Reference proteome</keyword>
<name>A0AA39ZYY7_9PEZI</name>
<dbReference type="InterPro" id="IPR022025">
    <property type="entry name" value="Amidoligase_2"/>
</dbReference>
<accession>A0AA39ZYY7</accession>
<feature type="region of interest" description="Disordered" evidence="1">
    <location>
        <begin position="336"/>
        <end position="393"/>
    </location>
</feature>
<dbReference type="Proteomes" id="UP001172101">
    <property type="component" value="Unassembled WGS sequence"/>
</dbReference>
<dbReference type="Pfam" id="PF12224">
    <property type="entry name" value="Amidoligase_2"/>
    <property type="match status" value="1"/>
</dbReference>
<evidence type="ECO:0008006" key="4">
    <source>
        <dbReference type="Google" id="ProtNLM"/>
    </source>
</evidence>
<evidence type="ECO:0000256" key="1">
    <source>
        <dbReference type="SAM" id="MobiDB-lite"/>
    </source>
</evidence>
<feature type="compositionally biased region" description="Low complexity" evidence="1">
    <location>
        <begin position="349"/>
        <end position="365"/>
    </location>
</feature>
<dbReference type="AlphaFoldDB" id="A0AA39ZYY7"/>
<gene>
    <name evidence="2" type="ORF">B0T26DRAFT_679941</name>
</gene>
<sequence>MSILTPVFGFELEFFVRLKDSFKEDLKKRLEAKENVPAEYRSWNFEITNRETDHAKHDAQDSQRKRMRDLLKELMKQRGLKIYVNQNEDSWQVTDEPALSEDKTDKNDYWRVEIISPALGSNENWQEQVHNLFKAFSEQIEITTTKGCSHHVHVTPGTKLDHPWFVAEQLAKIYCGVMYWENALFKVMPPYRKRNTWCRPLAELDPKYSTRRSNEKYTSTNFTNVLKGCGTVEFRRQGWAKTADQTIKQVGHALGQFTAFLVHCKWQELKNTKSIGTPAQYIEAVLEGMRRLPANSQVAGLKEWLHALDTDNSTKDAEELVPDELARAAEIKKNRLFDGTSFAGPQSRPATPTTPTTPGHTVPQPQSALPSKIVSTAWPGSDTGPYENPWAEE</sequence>
<evidence type="ECO:0000313" key="2">
    <source>
        <dbReference type="EMBL" id="KAK0706232.1"/>
    </source>
</evidence>